<dbReference type="InterPro" id="IPR050596">
    <property type="entry name" value="AspAT/PAT-like"/>
</dbReference>
<evidence type="ECO:0000256" key="5">
    <source>
        <dbReference type="ARBA" id="ARBA00022898"/>
    </source>
</evidence>
<dbReference type="InterPro" id="IPR015422">
    <property type="entry name" value="PyrdxlP-dep_Trfase_small"/>
</dbReference>
<dbReference type="CDD" id="cd00609">
    <property type="entry name" value="AAT_like"/>
    <property type="match status" value="1"/>
</dbReference>
<dbReference type="RefSeq" id="WP_166031314.1">
    <property type="nucleotide sequence ID" value="NZ_CP048877.1"/>
</dbReference>
<keyword evidence="9" id="KW-1185">Reference proteome</keyword>
<dbReference type="InterPro" id="IPR004839">
    <property type="entry name" value="Aminotransferase_I/II_large"/>
</dbReference>
<organism evidence="8 9">
    <name type="scientific">Thermosulfuriphilus ammonigenes</name>
    <dbReference type="NCBI Taxonomy" id="1936021"/>
    <lineage>
        <taxon>Bacteria</taxon>
        <taxon>Pseudomonadati</taxon>
        <taxon>Thermodesulfobacteriota</taxon>
        <taxon>Thermodesulfobacteria</taxon>
        <taxon>Thermodesulfobacteriales</taxon>
        <taxon>Thermodesulfobacteriaceae</taxon>
        <taxon>Thermosulfuriphilus</taxon>
    </lineage>
</organism>
<dbReference type="InterPro" id="IPR015424">
    <property type="entry name" value="PyrdxlP-dep_Trfase"/>
</dbReference>
<dbReference type="Gene3D" id="3.40.640.10">
    <property type="entry name" value="Type I PLP-dependent aspartate aminotransferase-like (Major domain)"/>
    <property type="match status" value="1"/>
</dbReference>
<dbReference type="FunFam" id="3.40.640.10:FF:000033">
    <property type="entry name" value="Aspartate aminotransferase"/>
    <property type="match status" value="1"/>
</dbReference>
<keyword evidence="4 6" id="KW-0808">Transferase</keyword>
<evidence type="ECO:0000256" key="1">
    <source>
        <dbReference type="ARBA" id="ARBA00001933"/>
    </source>
</evidence>
<dbReference type="PANTHER" id="PTHR46383:SF1">
    <property type="entry name" value="ASPARTATE AMINOTRANSFERASE"/>
    <property type="match status" value="1"/>
</dbReference>
<keyword evidence="3 6" id="KW-0032">Aminotransferase</keyword>
<sequence length="399" mass="43464">MKKGLSRRVRDLKPSPTLAVNAKAKALRAKGVDLVNLSAGEPDFDTPEFIKEAACKAIEEGFTRYTPVPGIPELREAIAQKIKAHYGLSYTPDSVLVTSGGKQAIFNAVAALVEEEDEVIILSPYWVSYPPIVEICGGRPVVVNTSEEKGFEPSLSAVAEAVSPRTKMIIINSPSNPTGVVLSPEFLKGVAHLALEHDFYILTDDIYDLIRFDGRAPFNVVSLEPKVMDRTLIVNGVSKTYAMTGWRLGWLVGPEELVKAASRIQSQSTSNACSISQKAALAALLGPQDSLKEMVKVFRRRRDLMVSLLLEIPEISCLVPMGSFYMFPNFSAYYGRQAGGQVIDGSLAMADYLLEEARVACVPGVAFGEDTCIRLSFATSEEEIEKGITRIKEALAKLS</sequence>
<dbReference type="KEGG" id="tav:G4V39_01855"/>
<dbReference type="GO" id="GO:0008483">
    <property type="term" value="F:transaminase activity"/>
    <property type="evidence" value="ECO:0007669"/>
    <property type="project" value="UniProtKB-KW"/>
</dbReference>
<dbReference type="GO" id="GO:0006520">
    <property type="term" value="P:amino acid metabolic process"/>
    <property type="evidence" value="ECO:0007669"/>
    <property type="project" value="InterPro"/>
</dbReference>
<name>A0A6G7PTW4_9BACT</name>
<dbReference type="PANTHER" id="PTHR46383">
    <property type="entry name" value="ASPARTATE AMINOTRANSFERASE"/>
    <property type="match status" value="1"/>
</dbReference>
<dbReference type="SUPFAM" id="SSF53383">
    <property type="entry name" value="PLP-dependent transferases"/>
    <property type="match status" value="1"/>
</dbReference>
<protein>
    <recommendedName>
        <fullName evidence="6">Aminotransferase</fullName>
        <ecNumber evidence="6">2.6.1.-</ecNumber>
    </recommendedName>
</protein>
<evidence type="ECO:0000256" key="3">
    <source>
        <dbReference type="ARBA" id="ARBA00022576"/>
    </source>
</evidence>
<reference evidence="8 9" key="1">
    <citation type="submission" date="2020-02" db="EMBL/GenBank/DDBJ databases">
        <title>Genome analysis of Thermosulfuriphilus ammonigenes ST65T, an anaerobic thermophilic chemolithoautotrophic bacterium isolated from a deep-sea hydrothermal vent.</title>
        <authorList>
            <person name="Slobodkina G."/>
            <person name="Allioux M."/>
            <person name="Merkel A."/>
            <person name="Alain K."/>
            <person name="Jebbar M."/>
            <person name="Slobodkin A."/>
        </authorList>
    </citation>
    <scope>NUCLEOTIDE SEQUENCE [LARGE SCALE GENOMIC DNA]</scope>
    <source>
        <strain evidence="8 9">ST65</strain>
    </source>
</reference>
<keyword evidence="5" id="KW-0663">Pyridoxal phosphate</keyword>
<dbReference type="GO" id="GO:0030170">
    <property type="term" value="F:pyridoxal phosphate binding"/>
    <property type="evidence" value="ECO:0007669"/>
    <property type="project" value="InterPro"/>
</dbReference>
<dbReference type="InterPro" id="IPR015421">
    <property type="entry name" value="PyrdxlP-dep_Trfase_major"/>
</dbReference>
<accession>A0A6G7PTW4</accession>
<evidence type="ECO:0000256" key="4">
    <source>
        <dbReference type="ARBA" id="ARBA00022679"/>
    </source>
</evidence>
<gene>
    <name evidence="8" type="ORF">G4V39_01855</name>
</gene>
<dbReference type="Pfam" id="PF00155">
    <property type="entry name" value="Aminotran_1_2"/>
    <property type="match status" value="1"/>
</dbReference>
<comment type="similarity">
    <text evidence="2 6">Belongs to the class-I pyridoxal-phosphate-dependent aminotransferase family.</text>
</comment>
<dbReference type="EMBL" id="CP048877">
    <property type="protein sequence ID" value="QIJ71092.1"/>
    <property type="molecule type" value="Genomic_DNA"/>
</dbReference>
<comment type="cofactor">
    <cofactor evidence="1 6">
        <name>pyridoxal 5'-phosphate</name>
        <dbReference type="ChEBI" id="CHEBI:597326"/>
    </cofactor>
</comment>
<proteinExistence type="inferred from homology"/>
<feature type="domain" description="Aminotransferase class I/classII large" evidence="7">
    <location>
        <begin position="33"/>
        <end position="391"/>
    </location>
</feature>
<evidence type="ECO:0000256" key="6">
    <source>
        <dbReference type="RuleBase" id="RU000481"/>
    </source>
</evidence>
<dbReference type="PROSITE" id="PS00105">
    <property type="entry name" value="AA_TRANSFER_CLASS_1"/>
    <property type="match status" value="1"/>
</dbReference>
<dbReference type="Gene3D" id="3.90.1150.10">
    <property type="entry name" value="Aspartate Aminotransferase, domain 1"/>
    <property type="match status" value="1"/>
</dbReference>
<dbReference type="EC" id="2.6.1.-" evidence="6"/>
<evidence type="ECO:0000313" key="8">
    <source>
        <dbReference type="EMBL" id="QIJ71092.1"/>
    </source>
</evidence>
<dbReference type="InterPro" id="IPR004838">
    <property type="entry name" value="NHTrfase_class1_PyrdxlP-BS"/>
</dbReference>
<dbReference type="Proteomes" id="UP000502179">
    <property type="component" value="Chromosome"/>
</dbReference>
<evidence type="ECO:0000313" key="9">
    <source>
        <dbReference type="Proteomes" id="UP000502179"/>
    </source>
</evidence>
<dbReference type="AlphaFoldDB" id="A0A6G7PTW4"/>
<evidence type="ECO:0000259" key="7">
    <source>
        <dbReference type="Pfam" id="PF00155"/>
    </source>
</evidence>
<evidence type="ECO:0000256" key="2">
    <source>
        <dbReference type="ARBA" id="ARBA00007441"/>
    </source>
</evidence>